<dbReference type="InterPro" id="IPR003719">
    <property type="entry name" value="Phenazine_PhzF-like"/>
</dbReference>
<organism evidence="3 4">
    <name type="scientific">Scylla paramamosain</name>
    <name type="common">Mud crab</name>
    <dbReference type="NCBI Taxonomy" id="85552"/>
    <lineage>
        <taxon>Eukaryota</taxon>
        <taxon>Metazoa</taxon>
        <taxon>Ecdysozoa</taxon>
        <taxon>Arthropoda</taxon>
        <taxon>Crustacea</taxon>
        <taxon>Multicrustacea</taxon>
        <taxon>Malacostraca</taxon>
        <taxon>Eumalacostraca</taxon>
        <taxon>Eucarida</taxon>
        <taxon>Decapoda</taxon>
        <taxon>Pleocyemata</taxon>
        <taxon>Brachyura</taxon>
        <taxon>Eubrachyura</taxon>
        <taxon>Portunoidea</taxon>
        <taxon>Portunidae</taxon>
        <taxon>Portuninae</taxon>
        <taxon>Scylla</taxon>
    </lineage>
</organism>
<proteinExistence type="inferred from homology"/>
<reference evidence="3 4" key="1">
    <citation type="submission" date="2023-03" db="EMBL/GenBank/DDBJ databases">
        <title>High-quality genome of Scylla paramamosain provides insights in environmental adaptation.</title>
        <authorList>
            <person name="Zhang L."/>
        </authorList>
    </citation>
    <scope>NUCLEOTIDE SEQUENCE [LARGE SCALE GENOMIC DNA]</scope>
    <source>
        <strain evidence="3">LZ_2023a</strain>
        <tissue evidence="3">Muscle</tissue>
    </source>
</reference>
<keyword evidence="4" id="KW-1185">Reference proteome</keyword>
<dbReference type="SUPFAM" id="SSF54506">
    <property type="entry name" value="Diaminopimelate epimerase-like"/>
    <property type="match status" value="1"/>
</dbReference>
<gene>
    <name evidence="3" type="ORF">O3P69_015098</name>
</gene>
<evidence type="ECO:0000313" key="3">
    <source>
        <dbReference type="EMBL" id="KAK8381847.1"/>
    </source>
</evidence>
<comment type="caution">
    <text evidence="3">The sequence shown here is derived from an EMBL/GenBank/DDBJ whole genome shotgun (WGS) entry which is preliminary data.</text>
</comment>
<keyword evidence="2" id="KW-0413">Isomerase</keyword>
<comment type="similarity">
    <text evidence="1">Belongs to the PhzF family.</text>
</comment>
<accession>A0AAW0T614</accession>
<dbReference type="GO" id="GO:0005737">
    <property type="term" value="C:cytoplasm"/>
    <property type="evidence" value="ECO:0007669"/>
    <property type="project" value="TreeGrafter"/>
</dbReference>
<evidence type="ECO:0008006" key="5">
    <source>
        <dbReference type="Google" id="ProtNLM"/>
    </source>
</evidence>
<evidence type="ECO:0000256" key="1">
    <source>
        <dbReference type="ARBA" id="ARBA00008270"/>
    </source>
</evidence>
<dbReference type="NCBIfam" id="TIGR00654">
    <property type="entry name" value="PhzF_family"/>
    <property type="match status" value="1"/>
</dbReference>
<sequence length="547" mass="59671">MPFGPSSIPIVLVNISTALFEEPYTVWSFKARCPAWEDTLTMVPRNCLATRSPATTWEIFRMALTLMLNVLSKHSGEASRKGATSAYAALLTRRWMGVIFFTASLDSVQFSKFTGMMLILGHSCLSDSKLASVLLRANTSAPISANFKAVARPMPLPAPVTNARRPANFPIVLGAIFFSVVMRQQLVNSLAGVSTELLEMRSSKCLTTRQAQVIQRLVDTISRALLAFLALAPSPSASVVQLHSTHYPFEINMKLDVFTVDAFTNRPFSGNPAAVIPLLQMLDEKTLQQVASELNLSETAFVAPLAEGKTSWQECGRFSLRWFTPSNEVPLCGHATLATAHVLLHCLDNSNTRLEFETKSGTLVAKRDDHCIILDFPANPPETLTPAEEAQLAKLVKVASGGLLVSQILISRTTMKLLVCLHRSCTRQQLEALQLDTGDLLRQHDGSLVKGVILTLGGEHNGDPQPRAECHCYSRYYAPWNGIPEDPVTGSAHTVLGPYWAEQLGCTVLKCKQVSPRGGDMTVTVRGDGRVDLAGESTTVLQGHITM</sequence>
<dbReference type="PANTHER" id="PTHR13774">
    <property type="entry name" value="PHENAZINE BIOSYNTHESIS PROTEIN"/>
    <property type="match status" value="1"/>
</dbReference>
<protein>
    <recommendedName>
        <fullName evidence="5">Phenazine biosynthesis-like domain-containing protein</fullName>
    </recommendedName>
</protein>
<dbReference type="Pfam" id="PF02567">
    <property type="entry name" value="PhzC-PhzF"/>
    <property type="match status" value="1"/>
</dbReference>
<dbReference type="GO" id="GO:0016853">
    <property type="term" value="F:isomerase activity"/>
    <property type="evidence" value="ECO:0007669"/>
    <property type="project" value="UniProtKB-KW"/>
</dbReference>
<evidence type="ECO:0000313" key="4">
    <source>
        <dbReference type="Proteomes" id="UP001487740"/>
    </source>
</evidence>
<dbReference type="PANTHER" id="PTHR13774:SF17">
    <property type="entry name" value="PHENAZINE BIOSYNTHESIS-LIKE DOMAIN-CONTAINING PROTEIN"/>
    <property type="match status" value="1"/>
</dbReference>
<evidence type="ECO:0000256" key="2">
    <source>
        <dbReference type="ARBA" id="ARBA00023235"/>
    </source>
</evidence>
<dbReference type="Proteomes" id="UP001487740">
    <property type="component" value="Unassembled WGS sequence"/>
</dbReference>
<dbReference type="Gene3D" id="3.10.310.10">
    <property type="entry name" value="Diaminopimelate Epimerase, Chain A, domain 1"/>
    <property type="match status" value="2"/>
</dbReference>
<dbReference type="EMBL" id="JARAKH010000039">
    <property type="protein sequence ID" value="KAK8381847.1"/>
    <property type="molecule type" value="Genomic_DNA"/>
</dbReference>
<name>A0AAW0T614_SCYPA</name>
<dbReference type="AlphaFoldDB" id="A0AAW0T614"/>